<organism evidence="11 12">
    <name type="scientific">Paralvinella palmiformis</name>
    <dbReference type="NCBI Taxonomy" id="53620"/>
    <lineage>
        <taxon>Eukaryota</taxon>
        <taxon>Metazoa</taxon>
        <taxon>Spiralia</taxon>
        <taxon>Lophotrochozoa</taxon>
        <taxon>Annelida</taxon>
        <taxon>Polychaeta</taxon>
        <taxon>Sedentaria</taxon>
        <taxon>Canalipalpata</taxon>
        <taxon>Terebellida</taxon>
        <taxon>Terebelliformia</taxon>
        <taxon>Alvinellidae</taxon>
        <taxon>Paralvinella</taxon>
    </lineage>
</organism>
<dbReference type="Pfam" id="PF00400">
    <property type="entry name" value="WD40"/>
    <property type="match status" value="3"/>
</dbReference>
<dbReference type="PROSITE" id="PS50294">
    <property type="entry name" value="WD_REPEATS_REGION"/>
    <property type="match status" value="1"/>
</dbReference>
<evidence type="ECO:0000313" key="12">
    <source>
        <dbReference type="Proteomes" id="UP001208570"/>
    </source>
</evidence>
<dbReference type="InterPro" id="IPR036322">
    <property type="entry name" value="WD40_repeat_dom_sf"/>
</dbReference>
<dbReference type="GO" id="GO:0034198">
    <property type="term" value="P:cellular response to amino acid starvation"/>
    <property type="evidence" value="ECO:0007669"/>
    <property type="project" value="TreeGrafter"/>
</dbReference>
<feature type="repeat" description="WD" evidence="10">
    <location>
        <begin position="182"/>
        <end position="209"/>
    </location>
</feature>
<dbReference type="GO" id="GO:0031080">
    <property type="term" value="C:nuclear pore outer ring"/>
    <property type="evidence" value="ECO:0007669"/>
    <property type="project" value="TreeGrafter"/>
</dbReference>
<sequence>MFKPKNIPTDHKDLIHDVAYNYHGRRMATCSSDQYVKIWDLVDGDWKCTASLKTHTGSVWRVAWAHPEFGQVIATCSFDRTASIWEELRKVHAPMIAVGSDDTNQSTGSKVMIYEYSDNTRTWTRTCECPVSDTVRDVAFAPNLGRSYHILAVAAKDVLIFTLKPDTKPRRDCLPELGLLTVWRLSWNITGTILASSGDDGCVRLWKVNYLDNWKCIAVMKGDGSACQGQDSKLLGNGSGLAGDNSPPHPNVPLSIRRNALWPYLRTKKDESKVFY</sequence>
<dbReference type="InterPro" id="IPR015943">
    <property type="entry name" value="WD40/YVTN_repeat-like_dom_sf"/>
</dbReference>
<dbReference type="Gene3D" id="2.130.10.10">
    <property type="entry name" value="YVTN repeat-like/Quinoprotein amine dehydrogenase"/>
    <property type="match status" value="2"/>
</dbReference>
<proteinExistence type="inferred from homology"/>
<evidence type="ECO:0000256" key="1">
    <source>
        <dbReference type="ARBA" id="ARBA00004259"/>
    </source>
</evidence>
<dbReference type="PROSITE" id="PS00678">
    <property type="entry name" value="WD_REPEATS_1"/>
    <property type="match status" value="1"/>
</dbReference>
<dbReference type="GO" id="GO:0015031">
    <property type="term" value="P:protein transport"/>
    <property type="evidence" value="ECO:0007669"/>
    <property type="project" value="UniProtKB-KW"/>
</dbReference>
<reference evidence="11" key="1">
    <citation type="journal article" date="2023" name="Mol. Biol. Evol.">
        <title>Third-Generation Sequencing Reveals the Adaptive Role of the Epigenome in Three Deep-Sea Polychaetes.</title>
        <authorList>
            <person name="Perez M."/>
            <person name="Aroh O."/>
            <person name="Sun Y."/>
            <person name="Lan Y."/>
            <person name="Juniper S.K."/>
            <person name="Young C.R."/>
            <person name="Angers B."/>
            <person name="Qian P.Y."/>
        </authorList>
    </citation>
    <scope>NUCLEOTIDE SEQUENCE</scope>
    <source>
        <strain evidence="11">P08H-3</strain>
    </source>
</reference>
<comment type="caution">
    <text evidence="11">The sequence shown here is derived from an EMBL/GenBank/DDBJ whole genome shotgun (WGS) entry which is preliminary data.</text>
</comment>
<dbReference type="EMBL" id="JAODUP010000102">
    <property type="protein sequence ID" value="KAK2162204.1"/>
    <property type="molecule type" value="Genomic_DNA"/>
</dbReference>
<keyword evidence="12" id="KW-1185">Reference proteome</keyword>
<keyword evidence="8" id="KW-0458">Lysosome</keyword>
<keyword evidence="4" id="KW-0813">Transport</keyword>
<feature type="repeat" description="WD" evidence="10">
    <location>
        <begin position="8"/>
        <end position="41"/>
    </location>
</feature>
<comment type="subcellular location">
    <subcellularLocation>
        <location evidence="2">Lysosome</location>
    </subcellularLocation>
    <subcellularLocation>
        <location evidence="1">Nucleus envelope</location>
    </subcellularLocation>
</comment>
<keyword evidence="5 10" id="KW-0853">WD repeat</keyword>
<protein>
    <submittedName>
        <fullName evidence="11">Uncharacterized protein</fullName>
    </submittedName>
</protein>
<dbReference type="InterPro" id="IPR019775">
    <property type="entry name" value="WD40_repeat_CS"/>
</dbReference>
<evidence type="ECO:0000256" key="8">
    <source>
        <dbReference type="ARBA" id="ARBA00023228"/>
    </source>
</evidence>
<evidence type="ECO:0000256" key="2">
    <source>
        <dbReference type="ARBA" id="ARBA00004371"/>
    </source>
</evidence>
<dbReference type="SMART" id="SM00320">
    <property type="entry name" value="WD40"/>
    <property type="match status" value="3"/>
</dbReference>
<dbReference type="GO" id="GO:1904263">
    <property type="term" value="P:positive regulation of TORC1 signaling"/>
    <property type="evidence" value="ECO:0007669"/>
    <property type="project" value="TreeGrafter"/>
</dbReference>
<dbReference type="PANTHER" id="PTHR11024:SF3">
    <property type="entry name" value="NUCLEOPORIN SEH1"/>
    <property type="match status" value="1"/>
</dbReference>
<dbReference type="GO" id="GO:0005198">
    <property type="term" value="F:structural molecule activity"/>
    <property type="evidence" value="ECO:0007669"/>
    <property type="project" value="InterPro"/>
</dbReference>
<dbReference type="PRINTS" id="PR00320">
    <property type="entry name" value="GPROTEINBRPT"/>
</dbReference>
<evidence type="ECO:0000256" key="6">
    <source>
        <dbReference type="ARBA" id="ARBA00022737"/>
    </source>
</evidence>
<evidence type="ECO:0000256" key="10">
    <source>
        <dbReference type="PROSITE-ProRule" id="PRU00221"/>
    </source>
</evidence>
<comment type="similarity">
    <text evidence="3">Belongs to the WD repeat SEC13 family.</text>
</comment>
<accession>A0AAD9NCI6</accession>
<dbReference type="Proteomes" id="UP001208570">
    <property type="component" value="Unassembled WGS sequence"/>
</dbReference>
<dbReference type="SUPFAM" id="SSF50978">
    <property type="entry name" value="WD40 repeat-like"/>
    <property type="match status" value="1"/>
</dbReference>
<keyword evidence="6" id="KW-0677">Repeat</keyword>
<dbReference type="InterPro" id="IPR001680">
    <property type="entry name" value="WD40_rpt"/>
</dbReference>
<evidence type="ECO:0000256" key="5">
    <source>
        <dbReference type="ARBA" id="ARBA00022574"/>
    </source>
</evidence>
<feature type="repeat" description="WD" evidence="10">
    <location>
        <begin position="52"/>
        <end position="86"/>
    </location>
</feature>
<name>A0AAD9NCI6_9ANNE</name>
<dbReference type="PANTHER" id="PTHR11024">
    <property type="entry name" value="NUCLEAR PORE COMPLEX PROTEIN SEC13 / SEH1 FAMILY MEMBER"/>
    <property type="match status" value="1"/>
</dbReference>
<dbReference type="InterPro" id="IPR020472">
    <property type="entry name" value="WD40_PAC1"/>
</dbReference>
<gene>
    <name evidence="11" type="ORF">LSH36_102g09008</name>
</gene>
<dbReference type="AlphaFoldDB" id="A0AAD9NCI6"/>
<dbReference type="GO" id="GO:0005764">
    <property type="term" value="C:lysosome"/>
    <property type="evidence" value="ECO:0007669"/>
    <property type="project" value="UniProtKB-SubCell"/>
</dbReference>
<dbReference type="PROSITE" id="PS50082">
    <property type="entry name" value="WD_REPEATS_2"/>
    <property type="match status" value="3"/>
</dbReference>
<evidence type="ECO:0000313" key="11">
    <source>
        <dbReference type="EMBL" id="KAK2162204.1"/>
    </source>
</evidence>
<evidence type="ECO:0000256" key="3">
    <source>
        <dbReference type="ARBA" id="ARBA00010102"/>
    </source>
</evidence>
<dbReference type="InterPro" id="IPR037363">
    <property type="entry name" value="Sec13/Seh1_fam"/>
</dbReference>
<keyword evidence="7" id="KW-0653">Protein transport</keyword>
<evidence type="ECO:0000256" key="7">
    <source>
        <dbReference type="ARBA" id="ARBA00022927"/>
    </source>
</evidence>
<evidence type="ECO:0000256" key="4">
    <source>
        <dbReference type="ARBA" id="ARBA00022448"/>
    </source>
</evidence>
<keyword evidence="9" id="KW-0539">Nucleus</keyword>
<dbReference type="GO" id="GO:0035859">
    <property type="term" value="C:Seh1-associated complex"/>
    <property type="evidence" value="ECO:0007669"/>
    <property type="project" value="TreeGrafter"/>
</dbReference>
<evidence type="ECO:0000256" key="9">
    <source>
        <dbReference type="ARBA" id="ARBA00023242"/>
    </source>
</evidence>